<evidence type="ECO:0008006" key="2">
    <source>
        <dbReference type="Google" id="ProtNLM"/>
    </source>
</evidence>
<gene>
    <name evidence="1" type="ORF">SDC9_186633</name>
</gene>
<protein>
    <recommendedName>
        <fullName evidence="2">GIY-YIG domain-containing protein</fullName>
    </recommendedName>
</protein>
<evidence type="ECO:0000313" key="1">
    <source>
        <dbReference type="EMBL" id="MPN39107.1"/>
    </source>
</evidence>
<reference evidence="1" key="1">
    <citation type="submission" date="2019-08" db="EMBL/GenBank/DDBJ databases">
        <authorList>
            <person name="Kucharzyk K."/>
            <person name="Murdoch R.W."/>
            <person name="Higgins S."/>
            <person name="Loffler F."/>
        </authorList>
    </citation>
    <scope>NUCLEOTIDE SEQUENCE</scope>
</reference>
<organism evidence="1">
    <name type="scientific">bioreactor metagenome</name>
    <dbReference type="NCBI Taxonomy" id="1076179"/>
    <lineage>
        <taxon>unclassified sequences</taxon>
        <taxon>metagenomes</taxon>
        <taxon>ecological metagenomes</taxon>
    </lineage>
</organism>
<accession>A0A645HJF6</accession>
<name>A0A645HJF6_9ZZZZ</name>
<dbReference type="InterPro" id="IPR035901">
    <property type="entry name" value="GIY-YIG_endonuc_sf"/>
</dbReference>
<dbReference type="AlphaFoldDB" id="A0A645HJF6"/>
<dbReference type="CDD" id="cd10451">
    <property type="entry name" value="GIY-YIG_LuxR_like"/>
    <property type="match status" value="1"/>
</dbReference>
<dbReference type="EMBL" id="VSSQ01094717">
    <property type="protein sequence ID" value="MPN39107.1"/>
    <property type="molecule type" value="Genomic_DNA"/>
</dbReference>
<comment type="caution">
    <text evidence="1">The sequence shown here is derived from an EMBL/GenBank/DDBJ whole genome shotgun (WGS) entry which is preliminary data.</text>
</comment>
<dbReference type="Gene3D" id="3.40.1440.10">
    <property type="entry name" value="GIY-YIG endonuclease"/>
    <property type="match status" value="1"/>
</dbReference>
<proteinExistence type="predicted"/>
<sequence length="114" mass="13335">MQTKKEIKEAYKSLRFRAGIFQIKNTLHERIYLQTTTDLDRAFNADLFKLNAGMHPNKLLQKDWNELGASNFEMTSYDELAVKDTLSPAEIQQELRALLEMHISELKNTEKLVY</sequence>